<evidence type="ECO:0000313" key="2">
    <source>
        <dbReference type="EMBL" id="MDQ0504045.1"/>
    </source>
</evidence>
<dbReference type="Pfam" id="PF01636">
    <property type="entry name" value="APH"/>
    <property type="match status" value="1"/>
</dbReference>
<dbReference type="PANTHER" id="PTHR43883:SF1">
    <property type="entry name" value="GLUCONOKINASE"/>
    <property type="match status" value="1"/>
</dbReference>
<comment type="caution">
    <text evidence="2">The sequence shown here is derived from an EMBL/GenBank/DDBJ whole genome shotgun (WGS) entry which is preliminary data.</text>
</comment>
<feature type="domain" description="Aminoglycoside phosphotransferase" evidence="1">
    <location>
        <begin position="119"/>
        <end position="285"/>
    </location>
</feature>
<dbReference type="GO" id="GO:0016301">
    <property type="term" value="F:kinase activity"/>
    <property type="evidence" value="ECO:0007669"/>
    <property type="project" value="UniProtKB-KW"/>
</dbReference>
<dbReference type="SUPFAM" id="SSF56112">
    <property type="entry name" value="Protein kinase-like (PK-like)"/>
    <property type="match status" value="1"/>
</dbReference>
<dbReference type="Gene3D" id="3.40.50.300">
    <property type="entry name" value="P-loop containing nucleotide triphosphate hydrolases"/>
    <property type="match status" value="1"/>
</dbReference>
<proteinExistence type="predicted"/>
<evidence type="ECO:0000313" key="3">
    <source>
        <dbReference type="Proteomes" id="UP001241747"/>
    </source>
</evidence>
<name>A0ABU0LAF0_XANAG</name>
<dbReference type="SUPFAM" id="SSF52540">
    <property type="entry name" value="P-loop containing nucleoside triphosphate hydrolases"/>
    <property type="match status" value="1"/>
</dbReference>
<organism evidence="2 3">
    <name type="scientific">Xanthobacter agilis</name>
    <dbReference type="NCBI Taxonomy" id="47492"/>
    <lineage>
        <taxon>Bacteria</taxon>
        <taxon>Pseudomonadati</taxon>
        <taxon>Pseudomonadota</taxon>
        <taxon>Alphaproteobacteria</taxon>
        <taxon>Hyphomicrobiales</taxon>
        <taxon>Xanthobacteraceae</taxon>
        <taxon>Xanthobacter</taxon>
    </lineage>
</organism>
<accession>A0ABU0LAF0</accession>
<dbReference type="InterPro" id="IPR002575">
    <property type="entry name" value="Aminoglycoside_PTrfase"/>
</dbReference>
<gene>
    <name evidence="2" type="ORF">QOZ94_000819</name>
</gene>
<dbReference type="Pfam" id="PF13671">
    <property type="entry name" value="AAA_33"/>
    <property type="match status" value="1"/>
</dbReference>
<dbReference type="InterPro" id="IPR052732">
    <property type="entry name" value="Cell-binding_unc_protein"/>
</dbReference>
<keyword evidence="3" id="KW-1185">Reference proteome</keyword>
<sequence>MSPVSPAARNDHVVADQNPVFRFLSDPASHHLPPGEKVRRIDTHGAAVFLAGPFAYKVKRAVYFPFMDFSTLEKRKAACAAEIAISGANAPELYIGVVPITRDGDGYALGGAGEVVEYAVKMHRFDPADTLDQVASRQSLDRPLLTALAAAVAHAHDRAPVRRDHDVVPSLASYLADNRVVFAGQPDLFPPDQVSALASMAERELDRLTPLLRARADLGFVRRCHGDLHLANIVLLRGAPVLFDAIEFNDDIAICDVLYDLAFLVMDLWQRGLFAPANGVLNRYLWAQQQDDALDGLAALPFFLSLRAAIRAKVEAAGLAHLAGQEREHAARRIRRLFQTARLFLAPEPAPPEPRPLPPEVTTDFAGTPPTGLFSQARGLVAIGGLSGTGKTTRALRWGPFIGRAPGAVVLRSDVERKRLFGVPENAPLPEAAYAPQVTAQVYGRLRQLAARTLATGQSVIMDAVHARPDERADAEALAHAIGVPFYGLWLEAPLSVRVERVERRLTRRADASDADADVARQQQAYDLGSIDWRRLAAG</sequence>
<dbReference type="RefSeq" id="WP_237345166.1">
    <property type="nucleotide sequence ID" value="NZ_JABWGX010000008.1"/>
</dbReference>
<dbReference type="InterPro" id="IPR027417">
    <property type="entry name" value="P-loop_NTPase"/>
</dbReference>
<dbReference type="EMBL" id="JAUSVY010000002">
    <property type="protein sequence ID" value="MDQ0504045.1"/>
    <property type="molecule type" value="Genomic_DNA"/>
</dbReference>
<dbReference type="Proteomes" id="UP001241747">
    <property type="component" value="Unassembled WGS sequence"/>
</dbReference>
<reference evidence="2 3" key="1">
    <citation type="submission" date="2023-07" db="EMBL/GenBank/DDBJ databases">
        <title>Genomic Encyclopedia of Type Strains, Phase IV (KMG-IV): sequencing the most valuable type-strain genomes for metagenomic binning, comparative biology and taxonomic classification.</title>
        <authorList>
            <person name="Goeker M."/>
        </authorList>
    </citation>
    <scope>NUCLEOTIDE SEQUENCE [LARGE SCALE GENOMIC DNA]</scope>
    <source>
        <strain evidence="2 3">DSM 3770</strain>
    </source>
</reference>
<keyword evidence="2" id="KW-0808">Transferase</keyword>
<protein>
    <submittedName>
        <fullName evidence="2">Aminoglycoside phosphotransferase family enzyme/predicted kinase</fullName>
    </submittedName>
</protein>
<dbReference type="PANTHER" id="PTHR43883">
    <property type="entry name" value="SLR0207 PROTEIN"/>
    <property type="match status" value="1"/>
</dbReference>
<dbReference type="InterPro" id="IPR011009">
    <property type="entry name" value="Kinase-like_dom_sf"/>
</dbReference>
<evidence type="ECO:0000259" key="1">
    <source>
        <dbReference type="Pfam" id="PF01636"/>
    </source>
</evidence>
<keyword evidence="2" id="KW-0418">Kinase</keyword>